<keyword evidence="3" id="KW-1185">Reference proteome</keyword>
<dbReference type="AlphaFoldDB" id="A0A317FCU3"/>
<feature type="compositionally biased region" description="Basic residues" evidence="1">
    <location>
        <begin position="57"/>
        <end position="67"/>
    </location>
</feature>
<feature type="region of interest" description="Disordered" evidence="1">
    <location>
        <begin position="30"/>
        <end position="170"/>
    </location>
</feature>
<proteinExistence type="predicted"/>
<reference evidence="3" key="1">
    <citation type="submission" date="2018-05" db="EMBL/GenBank/DDBJ databases">
        <authorList>
            <person name="Du Z."/>
            <person name="Wang X."/>
        </authorList>
    </citation>
    <scope>NUCLEOTIDE SEQUENCE [LARGE SCALE GENOMIC DNA]</scope>
    <source>
        <strain evidence="3">CQN31</strain>
    </source>
</reference>
<organism evidence="2 3">
    <name type="scientific">Falsiroseomonas bella</name>
    <dbReference type="NCBI Taxonomy" id="2184016"/>
    <lineage>
        <taxon>Bacteria</taxon>
        <taxon>Pseudomonadati</taxon>
        <taxon>Pseudomonadota</taxon>
        <taxon>Alphaproteobacteria</taxon>
        <taxon>Acetobacterales</taxon>
        <taxon>Roseomonadaceae</taxon>
        <taxon>Falsiroseomonas</taxon>
    </lineage>
</organism>
<evidence type="ECO:0000256" key="1">
    <source>
        <dbReference type="SAM" id="MobiDB-lite"/>
    </source>
</evidence>
<dbReference type="Proteomes" id="UP000245765">
    <property type="component" value="Unassembled WGS sequence"/>
</dbReference>
<feature type="compositionally biased region" description="Basic residues" evidence="1">
    <location>
        <begin position="89"/>
        <end position="132"/>
    </location>
</feature>
<evidence type="ECO:0000313" key="2">
    <source>
        <dbReference type="EMBL" id="PWS35358.1"/>
    </source>
</evidence>
<sequence length="170" mass="18763">MARLLATLMSAAFGQSVVVDMRPAAPLHQHRCRTSRSARGAGDGGARTAADGARAPARVHRGLRRRAAPQGRRDPARAAGTAAGARGGRTPHRQPRRRDRRRGARARRGRATRRARGPARRDRHAPRRRAASRPRTSPKPTERRSPPCTRLWQTGRSPRRLRQPARSSTA</sequence>
<accession>A0A317FCU3</accession>
<protein>
    <submittedName>
        <fullName evidence="2">Uncharacterized protein</fullName>
    </submittedName>
</protein>
<feature type="compositionally biased region" description="Low complexity" evidence="1">
    <location>
        <begin position="37"/>
        <end position="55"/>
    </location>
</feature>
<name>A0A317FCU3_9PROT</name>
<comment type="caution">
    <text evidence="2">The sequence shown here is derived from an EMBL/GenBank/DDBJ whole genome shotgun (WGS) entry which is preliminary data.</text>
</comment>
<gene>
    <name evidence="2" type="ORF">DFH01_17170</name>
</gene>
<dbReference type="EMBL" id="QGNA01000004">
    <property type="protein sequence ID" value="PWS35358.1"/>
    <property type="molecule type" value="Genomic_DNA"/>
</dbReference>
<evidence type="ECO:0000313" key="3">
    <source>
        <dbReference type="Proteomes" id="UP000245765"/>
    </source>
</evidence>